<feature type="non-terminal residue" evidence="2">
    <location>
        <position position="217"/>
    </location>
</feature>
<organism evidence="2 3">
    <name type="scientific">Diversispora eburnea</name>
    <dbReference type="NCBI Taxonomy" id="1213867"/>
    <lineage>
        <taxon>Eukaryota</taxon>
        <taxon>Fungi</taxon>
        <taxon>Fungi incertae sedis</taxon>
        <taxon>Mucoromycota</taxon>
        <taxon>Glomeromycotina</taxon>
        <taxon>Glomeromycetes</taxon>
        <taxon>Diversisporales</taxon>
        <taxon>Diversisporaceae</taxon>
        <taxon>Diversispora</taxon>
    </lineage>
</organism>
<feature type="compositionally biased region" description="Basic and acidic residues" evidence="1">
    <location>
        <begin position="1"/>
        <end position="13"/>
    </location>
</feature>
<feature type="region of interest" description="Disordered" evidence="1">
    <location>
        <begin position="95"/>
        <end position="119"/>
    </location>
</feature>
<accession>A0A9N9DJ02</accession>
<keyword evidence="3" id="KW-1185">Reference proteome</keyword>
<evidence type="ECO:0000313" key="2">
    <source>
        <dbReference type="EMBL" id="CAG8641784.1"/>
    </source>
</evidence>
<dbReference type="Proteomes" id="UP000789706">
    <property type="component" value="Unassembled WGS sequence"/>
</dbReference>
<dbReference type="OrthoDB" id="2445103at2759"/>
<feature type="region of interest" description="Disordered" evidence="1">
    <location>
        <begin position="1"/>
        <end position="43"/>
    </location>
</feature>
<reference evidence="2" key="1">
    <citation type="submission" date="2021-06" db="EMBL/GenBank/DDBJ databases">
        <authorList>
            <person name="Kallberg Y."/>
            <person name="Tangrot J."/>
            <person name="Rosling A."/>
        </authorList>
    </citation>
    <scope>NUCLEOTIDE SEQUENCE</scope>
    <source>
        <strain evidence="2">AZ414A</strain>
    </source>
</reference>
<proteinExistence type="predicted"/>
<name>A0A9N9DJ02_9GLOM</name>
<evidence type="ECO:0000313" key="3">
    <source>
        <dbReference type="Proteomes" id="UP000789706"/>
    </source>
</evidence>
<dbReference type="AlphaFoldDB" id="A0A9N9DJ02"/>
<feature type="compositionally biased region" description="Polar residues" evidence="1">
    <location>
        <begin position="22"/>
        <end position="31"/>
    </location>
</feature>
<dbReference type="EMBL" id="CAJVPK010005090">
    <property type="protein sequence ID" value="CAG8641784.1"/>
    <property type="molecule type" value="Genomic_DNA"/>
</dbReference>
<evidence type="ECO:0000256" key="1">
    <source>
        <dbReference type="SAM" id="MobiDB-lite"/>
    </source>
</evidence>
<comment type="caution">
    <text evidence="2">The sequence shown here is derived from an EMBL/GenBank/DDBJ whole genome shotgun (WGS) entry which is preliminary data.</text>
</comment>
<protein>
    <submittedName>
        <fullName evidence="2">10314_t:CDS:1</fullName>
    </submittedName>
</protein>
<sequence length="217" mass="24427">MTKNKENDHEKSNHIILRSNDHVSSADTPISKSDDDTREIRPKGVVLNYHQPLVNTTSIETENSNDNPEQTNLRCDDTLATNIFDNTSNSGVYQELSSQYPASPIRTESKSLEDKEVDESLNSTYREKVSNEIIQSIKEKRLREQETIITSQDTVPIITREQGFIQELSAGNSYNNASPSVQDHNSISLDHITEISLTPVSKNIEEKNPITILSVSR</sequence>
<feature type="compositionally biased region" description="Basic and acidic residues" evidence="1">
    <location>
        <begin position="32"/>
        <end position="42"/>
    </location>
</feature>
<gene>
    <name evidence="2" type="ORF">DEBURN_LOCUS11185</name>
</gene>